<dbReference type="RefSeq" id="WP_343851905.1">
    <property type="nucleotide sequence ID" value="NZ_BAAAFI010000013.1"/>
</dbReference>
<evidence type="ECO:0008006" key="3">
    <source>
        <dbReference type="Google" id="ProtNLM"/>
    </source>
</evidence>
<proteinExistence type="predicted"/>
<dbReference type="EMBL" id="BAAAFI010000013">
    <property type="protein sequence ID" value="GAA0879468.1"/>
    <property type="molecule type" value="Genomic_DNA"/>
</dbReference>
<reference evidence="2" key="1">
    <citation type="journal article" date="2019" name="Int. J. Syst. Evol. Microbiol.">
        <title>The Global Catalogue of Microorganisms (GCM) 10K type strain sequencing project: providing services to taxonomists for standard genome sequencing and annotation.</title>
        <authorList>
            <consortium name="The Broad Institute Genomics Platform"/>
            <consortium name="The Broad Institute Genome Sequencing Center for Infectious Disease"/>
            <person name="Wu L."/>
            <person name="Ma J."/>
        </authorList>
    </citation>
    <scope>NUCLEOTIDE SEQUENCE [LARGE SCALE GENOMIC DNA]</scope>
    <source>
        <strain evidence="2">JCM 16112</strain>
    </source>
</reference>
<dbReference type="Proteomes" id="UP001500469">
    <property type="component" value="Unassembled WGS sequence"/>
</dbReference>
<organism evidence="1 2">
    <name type="scientific">Algoriphagus jejuensis</name>
    <dbReference type="NCBI Taxonomy" id="419934"/>
    <lineage>
        <taxon>Bacteria</taxon>
        <taxon>Pseudomonadati</taxon>
        <taxon>Bacteroidota</taxon>
        <taxon>Cytophagia</taxon>
        <taxon>Cytophagales</taxon>
        <taxon>Cyclobacteriaceae</taxon>
        <taxon>Algoriphagus</taxon>
    </lineage>
</organism>
<accession>A0ABP3YEF6</accession>
<sequence>MARTILIPTDFTVTSLNIAKIAMQKSCEHHEKINLILLHGLMASTSITELLFYSKRKVLDKLETPEFHASCKLLLAKFEDKIERMTVDIFSGINQSAFENYTSANRVDEAFIPVNNKLKLKNSDSFDMIPFFRKSKLKITEVKWEDFSLDVQKEYQDQLSAMFFTHGRIAH</sequence>
<keyword evidence="2" id="KW-1185">Reference proteome</keyword>
<evidence type="ECO:0000313" key="2">
    <source>
        <dbReference type="Proteomes" id="UP001500469"/>
    </source>
</evidence>
<comment type="caution">
    <text evidence="1">The sequence shown here is derived from an EMBL/GenBank/DDBJ whole genome shotgun (WGS) entry which is preliminary data.</text>
</comment>
<evidence type="ECO:0000313" key="1">
    <source>
        <dbReference type="EMBL" id="GAA0879468.1"/>
    </source>
</evidence>
<gene>
    <name evidence="1" type="ORF">GCM10009119_24360</name>
</gene>
<name>A0ABP3YEF6_9BACT</name>
<protein>
    <recommendedName>
        <fullName evidence="3">Universal stress protein family protein</fullName>
    </recommendedName>
</protein>